<protein>
    <recommendedName>
        <fullName evidence="3">Uracil-DNA glycosylase-like domain-containing protein</fullName>
    </recommendedName>
</protein>
<comment type="caution">
    <text evidence="1">The sequence shown here is derived from an EMBL/GenBank/DDBJ whole genome shotgun (WGS) entry which is preliminary data.</text>
</comment>
<dbReference type="AlphaFoldDB" id="A0A4Y7RMJ6"/>
<organism evidence="1 2">
    <name type="scientific">Pelotomaculum propionicicum</name>
    <dbReference type="NCBI Taxonomy" id="258475"/>
    <lineage>
        <taxon>Bacteria</taxon>
        <taxon>Bacillati</taxon>
        <taxon>Bacillota</taxon>
        <taxon>Clostridia</taxon>
        <taxon>Eubacteriales</taxon>
        <taxon>Desulfotomaculaceae</taxon>
        <taxon>Pelotomaculum</taxon>
    </lineage>
</organism>
<reference evidence="1 2" key="1">
    <citation type="journal article" date="2018" name="Environ. Microbiol.">
        <title>Novel energy conservation strategies and behaviour of Pelotomaculum schinkii driving syntrophic propionate catabolism.</title>
        <authorList>
            <person name="Hidalgo-Ahumada C.A.P."/>
            <person name="Nobu M.K."/>
            <person name="Narihiro T."/>
            <person name="Tamaki H."/>
            <person name="Liu W.T."/>
            <person name="Kamagata Y."/>
            <person name="Stams A.J.M."/>
            <person name="Imachi H."/>
            <person name="Sousa D.Z."/>
        </authorList>
    </citation>
    <scope>NUCLEOTIDE SEQUENCE [LARGE SCALE GENOMIC DNA]</scope>
    <source>
        <strain evidence="1 2">MGP</strain>
    </source>
</reference>
<proteinExistence type="predicted"/>
<accession>A0A4Y7RMJ6</accession>
<evidence type="ECO:0008006" key="3">
    <source>
        <dbReference type="Google" id="ProtNLM"/>
    </source>
</evidence>
<dbReference type="Proteomes" id="UP000297597">
    <property type="component" value="Unassembled WGS sequence"/>
</dbReference>
<sequence>MGNIQEQLLDIMKCKNCNSAVIDHAYPPRGWAGNYSSEKVQYLLITLYPASPKDKEEKYFKNHHDYCIKDLDFLIDDVANFYLIDPNNEKNPNKRYHKNLNFAIKKLLRRTTNLKEDDICSSFLDYVWVTDLFKCSLNNEVINSFLEEKNSQGKKKKSNEFGYAMKQLENDLNTKYPLEHCIGHLYQELSYFNPKYIFAMSRLVEYELKRKQYNYLKEWRDKVFYLPHPSYPRHRDPEQKKYKEKFEEYLSDFIQNELKSIPIDVTKK</sequence>
<gene>
    <name evidence="1" type="ORF">Pmgp_02518</name>
</gene>
<keyword evidence="2" id="KW-1185">Reference proteome</keyword>
<dbReference type="InterPro" id="IPR036895">
    <property type="entry name" value="Uracil-DNA_glycosylase-like_sf"/>
</dbReference>
<evidence type="ECO:0000313" key="2">
    <source>
        <dbReference type="Proteomes" id="UP000297597"/>
    </source>
</evidence>
<name>A0A4Y7RMJ6_9FIRM</name>
<dbReference type="Gene3D" id="3.40.470.10">
    <property type="entry name" value="Uracil-DNA glycosylase-like domain"/>
    <property type="match status" value="1"/>
</dbReference>
<evidence type="ECO:0000313" key="1">
    <source>
        <dbReference type="EMBL" id="TEB10218.1"/>
    </source>
</evidence>
<dbReference type="EMBL" id="QFFZ01000030">
    <property type="protein sequence ID" value="TEB10218.1"/>
    <property type="molecule type" value="Genomic_DNA"/>
</dbReference>
<dbReference type="RefSeq" id="WP_134214338.1">
    <property type="nucleotide sequence ID" value="NZ_QFFZ01000030.1"/>
</dbReference>